<dbReference type="Proteomes" id="UP000277457">
    <property type="component" value="Unassembled WGS sequence"/>
</dbReference>
<dbReference type="SUPFAM" id="SSF53448">
    <property type="entry name" value="Nucleotide-diphospho-sugar transferases"/>
    <property type="match status" value="1"/>
</dbReference>
<dbReference type="PANTHER" id="PTHR43685">
    <property type="entry name" value="GLYCOSYLTRANSFERASE"/>
    <property type="match status" value="1"/>
</dbReference>
<protein>
    <recommendedName>
        <fullName evidence="1">Glycosyltransferase 2-like domain-containing protein</fullName>
    </recommendedName>
</protein>
<organism evidence="2 3">
    <name type="scientific">Aerophobetes bacterium</name>
    <dbReference type="NCBI Taxonomy" id="2030807"/>
    <lineage>
        <taxon>Bacteria</taxon>
        <taxon>Candidatus Aerophobota</taxon>
    </lineage>
</organism>
<comment type="caution">
    <text evidence="2">The sequence shown here is derived from an EMBL/GenBank/DDBJ whole genome shotgun (WGS) entry which is preliminary data.</text>
</comment>
<dbReference type="PANTHER" id="PTHR43685:SF3">
    <property type="entry name" value="SLR2126 PROTEIN"/>
    <property type="match status" value="1"/>
</dbReference>
<dbReference type="AlphaFoldDB" id="A0A662D4H1"/>
<evidence type="ECO:0000259" key="1">
    <source>
        <dbReference type="Pfam" id="PF00535"/>
    </source>
</evidence>
<dbReference type="EMBL" id="QMPY01000095">
    <property type="protein sequence ID" value="RLE07436.1"/>
    <property type="molecule type" value="Genomic_DNA"/>
</dbReference>
<proteinExistence type="predicted"/>
<feature type="domain" description="Glycosyltransferase 2-like" evidence="1">
    <location>
        <begin position="5"/>
        <end position="144"/>
    </location>
</feature>
<sequence>MMAVSVVIPTSNRKELLKRTLEFLFRQSYSKDGYEIIVVDDGSTDGTHKMIKSLSSPCRLIYLYQNRRGPHIARNLGIKNARGEVIIFVDSDIFAPPKFIEEHIRFHRKFKDVVVSGPTVRTNKLRNVFSDIERRKRQELLFNWSGPSFITSNLSVERKYLLQVGGFDEEFEGYGWHDWELGLRLKKLGLKVKRNVEAIVYHYQEKRELSDILSLCEKRRQRGINAVLYYKKHPSLKIKLDVRTHNLLFSKLIWWIDKDFGKKMLLSAEKNNNKFLLNLLINWKLSYAYAQGLKEGMRKHKVKLLPWM</sequence>
<gene>
    <name evidence="2" type="ORF">DRZ78_02985</name>
</gene>
<name>A0A662D4H1_UNCAE</name>
<evidence type="ECO:0000313" key="2">
    <source>
        <dbReference type="EMBL" id="RLE07436.1"/>
    </source>
</evidence>
<reference evidence="2 3" key="1">
    <citation type="submission" date="2018-06" db="EMBL/GenBank/DDBJ databases">
        <title>Extensive metabolic versatility and redundancy in microbially diverse, dynamic hydrothermal sediments.</title>
        <authorList>
            <person name="Dombrowski N."/>
            <person name="Teske A."/>
            <person name="Baker B.J."/>
        </authorList>
    </citation>
    <scope>NUCLEOTIDE SEQUENCE [LARGE SCALE GENOMIC DNA]</scope>
    <source>
        <strain evidence="2">B7_G13</strain>
    </source>
</reference>
<dbReference type="InterPro" id="IPR029044">
    <property type="entry name" value="Nucleotide-diphossugar_trans"/>
</dbReference>
<dbReference type="CDD" id="cd00761">
    <property type="entry name" value="Glyco_tranf_GTA_type"/>
    <property type="match status" value="1"/>
</dbReference>
<dbReference type="InterPro" id="IPR001173">
    <property type="entry name" value="Glyco_trans_2-like"/>
</dbReference>
<dbReference type="InterPro" id="IPR050834">
    <property type="entry name" value="Glycosyltransf_2"/>
</dbReference>
<accession>A0A662D4H1</accession>
<dbReference type="Pfam" id="PF00535">
    <property type="entry name" value="Glycos_transf_2"/>
    <property type="match status" value="1"/>
</dbReference>
<dbReference type="Gene3D" id="3.90.550.10">
    <property type="entry name" value="Spore Coat Polysaccharide Biosynthesis Protein SpsA, Chain A"/>
    <property type="match status" value="1"/>
</dbReference>
<evidence type="ECO:0000313" key="3">
    <source>
        <dbReference type="Proteomes" id="UP000277457"/>
    </source>
</evidence>